<evidence type="ECO:0000256" key="5">
    <source>
        <dbReference type="ARBA" id="ARBA00048542"/>
    </source>
</evidence>
<comment type="catalytic activity">
    <reaction evidence="5">
        <text>N,N-dimethyl-1,4-phenylenediamine + anthranilate + 2 NAD(+) = 2-(4-dimethylaminophenyl)diazenylbenzoate + 2 NADH + 2 H(+)</text>
        <dbReference type="Rhea" id="RHEA:55872"/>
        <dbReference type="ChEBI" id="CHEBI:15378"/>
        <dbReference type="ChEBI" id="CHEBI:15783"/>
        <dbReference type="ChEBI" id="CHEBI:16567"/>
        <dbReference type="ChEBI" id="CHEBI:57540"/>
        <dbReference type="ChEBI" id="CHEBI:57945"/>
        <dbReference type="ChEBI" id="CHEBI:71579"/>
        <dbReference type="EC" id="1.7.1.17"/>
    </reaction>
    <physiologicalReaction direction="right-to-left" evidence="5">
        <dbReference type="Rhea" id="RHEA:55874"/>
    </physiologicalReaction>
</comment>
<protein>
    <recommendedName>
        <fullName evidence="6">FMN dependent NADH:quinone oxidoreductase</fullName>
        <ecNumber evidence="6">1.6.5.-</ecNumber>
    </recommendedName>
    <alternativeName>
        <fullName evidence="6">Azo-dye reductase</fullName>
    </alternativeName>
    <alternativeName>
        <fullName evidence="6">FMN-dependent NADH-azo compound oxidoreductase</fullName>
    </alternativeName>
    <alternativeName>
        <fullName evidence="6">FMN-dependent NADH-azoreductase</fullName>
        <ecNumber evidence="6">1.7.1.17</ecNumber>
    </alternativeName>
</protein>
<feature type="domain" description="Flavodoxin-like fold" evidence="7">
    <location>
        <begin position="2"/>
        <end position="199"/>
    </location>
</feature>
<evidence type="ECO:0000259" key="7">
    <source>
        <dbReference type="Pfam" id="PF02525"/>
    </source>
</evidence>
<dbReference type="EC" id="1.6.5.-" evidence="6"/>
<keyword evidence="1 6" id="KW-0285">Flavoprotein</keyword>
<dbReference type="Proteomes" id="UP000584824">
    <property type="component" value="Unassembled WGS sequence"/>
</dbReference>
<accession>A0A7W6JZE9</accession>
<dbReference type="EC" id="1.7.1.17" evidence="6"/>
<evidence type="ECO:0000256" key="3">
    <source>
        <dbReference type="ARBA" id="ARBA00023002"/>
    </source>
</evidence>
<evidence type="ECO:0000256" key="1">
    <source>
        <dbReference type="ARBA" id="ARBA00022630"/>
    </source>
</evidence>
<dbReference type="PANTHER" id="PTHR43741">
    <property type="entry name" value="FMN-DEPENDENT NADH-AZOREDUCTASE 1"/>
    <property type="match status" value="1"/>
</dbReference>
<organism evidence="8 9">
    <name type="scientific">Allorhizobium borbori</name>
    <dbReference type="NCBI Taxonomy" id="485907"/>
    <lineage>
        <taxon>Bacteria</taxon>
        <taxon>Pseudomonadati</taxon>
        <taxon>Pseudomonadota</taxon>
        <taxon>Alphaproteobacteria</taxon>
        <taxon>Hyphomicrobiales</taxon>
        <taxon>Rhizobiaceae</taxon>
        <taxon>Rhizobium/Agrobacterium group</taxon>
        <taxon>Allorhizobium</taxon>
    </lineage>
</organism>
<dbReference type="InterPro" id="IPR029039">
    <property type="entry name" value="Flavoprotein-like_sf"/>
</dbReference>
<comment type="catalytic activity">
    <reaction evidence="6">
        <text>2 a quinone + NADH + H(+) = 2 a 1,4-benzosemiquinone + NAD(+)</text>
        <dbReference type="Rhea" id="RHEA:65952"/>
        <dbReference type="ChEBI" id="CHEBI:15378"/>
        <dbReference type="ChEBI" id="CHEBI:57540"/>
        <dbReference type="ChEBI" id="CHEBI:57945"/>
        <dbReference type="ChEBI" id="CHEBI:132124"/>
        <dbReference type="ChEBI" id="CHEBI:134225"/>
    </reaction>
</comment>
<sequence length="202" mass="21966">MKQILMIEVSPRGRDSASRAVADTLAARLVDLYPSAKLVRRDIATECLPHLDGTTLRAISTKDPDEAARLQEAVRLSDTLTDELLASDLLVIATPMWNFGIPSALKAWIDLVIRPGRTFQYAEGGVFGLAKHKRAILVLASGGVFTDGPWQSWDYVEPYLRQILGFIGVTDVQTVRAQGMNIPALAPDAVSKAQDAVAELVL</sequence>
<reference evidence="8 9" key="1">
    <citation type="submission" date="2020-08" db="EMBL/GenBank/DDBJ databases">
        <title>Genomic Encyclopedia of Type Strains, Phase IV (KMG-IV): sequencing the most valuable type-strain genomes for metagenomic binning, comparative biology and taxonomic classification.</title>
        <authorList>
            <person name="Goeker M."/>
        </authorList>
    </citation>
    <scope>NUCLEOTIDE SEQUENCE [LARGE SCALE GENOMIC DNA]</scope>
    <source>
        <strain evidence="8 9">DSM 26385</strain>
    </source>
</reference>
<dbReference type="PANTHER" id="PTHR43741:SF2">
    <property type="entry name" value="FMN-DEPENDENT NADH:QUINONE OXIDOREDUCTASE"/>
    <property type="match status" value="1"/>
</dbReference>
<dbReference type="EMBL" id="JACIDU010000003">
    <property type="protein sequence ID" value="MBB4102341.1"/>
    <property type="molecule type" value="Genomic_DNA"/>
</dbReference>
<evidence type="ECO:0000313" key="8">
    <source>
        <dbReference type="EMBL" id="MBB4102341.1"/>
    </source>
</evidence>
<dbReference type="Pfam" id="PF02525">
    <property type="entry name" value="Flavodoxin_2"/>
    <property type="match status" value="1"/>
</dbReference>
<comment type="subunit">
    <text evidence="6">Homodimer.</text>
</comment>
<feature type="binding site" evidence="6">
    <location>
        <position position="10"/>
    </location>
    <ligand>
        <name>FMN</name>
        <dbReference type="ChEBI" id="CHEBI:58210"/>
    </ligand>
</feature>
<keyword evidence="2 6" id="KW-0288">FMN</keyword>
<dbReference type="RefSeq" id="WP_183789813.1">
    <property type="nucleotide sequence ID" value="NZ_JACIDU010000003.1"/>
</dbReference>
<dbReference type="GO" id="GO:0009055">
    <property type="term" value="F:electron transfer activity"/>
    <property type="evidence" value="ECO:0007669"/>
    <property type="project" value="UniProtKB-UniRule"/>
</dbReference>
<dbReference type="InterPro" id="IPR050104">
    <property type="entry name" value="FMN-dep_NADH:Q_OxRdtase_AzoR1"/>
</dbReference>
<comment type="cofactor">
    <cofactor evidence="6">
        <name>FMN</name>
        <dbReference type="ChEBI" id="CHEBI:58210"/>
    </cofactor>
    <text evidence="6">Binds 1 FMN per subunit.</text>
</comment>
<proteinExistence type="inferred from homology"/>
<keyword evidence="4 6" id="KW-0520">NAD</keyword>
<comment type="caution">
    <text evidence="6">Lacks conserved residue(s) required for the propagation of feature annotation.</text>
</comment>
<dbReference type="GO" id="GO:0016652">
    <property type="term" value="F:oxidoreductase activity, acting on NAD(P)H as acceptor"/>
    <property type="evidence" value="ECO:0007669"/>
    <property type="project" value="UniProtKB-UniRule"/>
</dbReference>
<dbReference type="InterPro" id="IPR003680">
    <property type="entry name" value="Flavodoxin_fold"/>
</dbReference>
<feature type="binding site" evidence="6">
    <location>
        <begin position="96"/>
        <end position="99"/>
    </location>
    <ligand>
        <name>FMN</name>
        <dbReference type="ChEBI" id="CHEBI:58210"/>
    </ligand>
</feature>
<dbReference type="HAMAP" id="MF_01216">
    <property type="entry name" value="Azoreductase_type1"/>
    <property type="match status" value="1"/>
</dbReference>
<comment type="similarity">
    <text evidence="6">Belongs to the azoreductase type 1 family.</text>
</comment>
<dbReference type="InterPro" id="IPR023048">
    <property type="entry name" value="NADH:quinone_OxRdtase_FMN_depd"/>
</dbReference>
<dbReference type="Gene3D" id="3.40.50.360">
    <property type="match status" value="1"/>
</dbReference>
<name>A0A7W6JZE9_9HYPH</name>
<feature type="binding site" evidence="6">
    <location>
        <begin position="16"/>
        <end position="18"/>
    </location>
    <ligand>
        <name>FMN</name>
        <dbReference type="ChEBI" id="CHEBI:58210"/>
    </ligand>
</feature>
<dbReference type="GO" id="GO:0010181">
    <property type="term" value="F:FMN binding"/>
    <property type="evidence" value="ECO:0007669"/>
    <property type="project" value="UniProtKB-UniRule"/>
</dbReference>
<dbReference type="SUPFAM" id="SSF52218">
    <property type="entry name" value="Flavoproteins"/>
    <property type="match status" value="1"/>
</dbReference>
<evidence type="ECO:0000256" key="4">
    <source>
        <dbReference type="ARBA" id="ARBA00023027"/>
    </source>
</evidence>
<comment type="caution">
    <text evidence="8">The sequence shown here is derived from an EMBL/GenBank/DDBJ whole genome shotgun (WGS) entry which is preliminary data.</text>
</comment>
<keyword evidence="3 6" id="KW-0560">Oxidoreductase</keyword>
<evidence type="ECO:0000256" key="6">
    <source>
        <dbReference type="HAMAP-Rule" id="MF_01216"/>
    </source>
</evidence>
<comment type="function">
    <text evidence="6">Also exhibits azoreductase activity. Catalyzes the reductive cleavage of the azo bond in aromatic azo compounds to the corresponding amines.</text>
</comment>
<keyword evidence="9" id="KW-1185">Reference proteome</keyword>
<comment type="function">
    <text evidence="6">Quinone reductase that provides resistance to thiol-specific stress caused by electrophilic quinones.</text>
</comment>
<gene>
    <name evidence="6" type="primary">azoR</name>
    <name evidence="8" type="ORF">GGQ66_000876</name>
</gene>
<dbReference type="GO" id="GO:0016655">
    <property type="term" value="F:oxidoreductase activity, acting on NAD(P)H, quinone or similar compound as acceptor"/>
    <property type="evidence" value="ECO:0007669"/>
    <property type="project" value="InterPro"/>
</dbReference>
<evidence type="ECO:0000256" key="2">
    <source>
        <dbReference type="ARBA" id="ARBA00022643"/>
    </source>
</evidence>
<evidence type="ECO:0000313" key="9">
    <source>
        <dbReference type="Proteomes" id="UP000584824"/>
    </source>
</evidence>
<dbReference type="AlphaFoldDB" id="A0A7W6JZE9"/>